<reference evidence="3" key="1">
    <citation type="journal article" date="2012" name="Stand. Genomic Sci.">
        <title>Permanent draft genome sequence of the gliding predator Saprospira grandis strain Sa g1 (= HR1).</title>
        <authorList>
            <person name="Mavromatis K."/>
            <person name="Chertkov O."/>
            <person name="Lapidus A."/>
            <person name="Nolan M."/>
            <person name="Lucas S."/>
            <person name="Tice H."/>
            <person name="Del Rio T.G."/>
            <person name="Cheng J.F."/>
            <person name="Han C."/>
            <person name="Tapia R."/>
            <person name="Bruce D."/>
            <person name="Goodwin L.A."/>
            <person name="Pitluck S."/>
            <person name="Huntemann M."/>
            <person name="Liolios K."/>
            <person name="Pagani I."/>
            <person name="Ivanova N."/>
            <person name="Mikhailova N."/>
            <person name="Pati A."/>
            <person name="Chen A."/>
            <person name="Palaniappan K."/>
            <person name="Land M."/>
            <person name="Brambilla E.M."/>
            <person name="Rohde M."/>
            <person name="Spring S."/>
            <person name="Goker M."/>
            <person name="Detter J.C."/>
            <person name="Bristow J."/>
            <person name="Eisen J.A."/>
            <person name="Markowitz V."/>
            <person name="Hugenholtz P."/>
            <person name="Kyrpides N.C."/>
            <person name="Klenk H.P."/>
            <person name="Woyke T."/>
        </authorList>
    </citation>
    <scope>NUCLEOTIDE SEQUENCE [LARGE SCALE GENOMIC DNA]</scope>
    <source>
        <strain evidence="3">DSM 2844</strain>
    </source>
</reference>
<name>J0XV88_9BACT</name>
<gene>
    <name evidence="2" type="ORF">SapgrDRAFT_1182</name>
</gene>
<feature type="domain" description="HNH nuclease" evidence="1">
    <location>
        <begin position="147"/>
        <end position="198"/>
    </location>
</feature>
<dbReference type="RefSeq" id="WP_002658198.1">
    <property type="nucleotide sequence ID" value="NZ_JH719942.1"/>
</dbReference>
<accession>J0XV88</accession>
<protein>
    <recommendedName>
        <fullName evidence="1">HNH nuclease domain-containing protein</fullName>
    </recommendedName>
</protein>
<proteinExistence type="predicted"/>
<dbReference type="HOGENOM" id="CLU_1048763_0_0_10"/>
<evidence type="ECO:0000259" key="1">
    <source>
        <dbReference type="Pfam" id="PF13391"/>
    </source>
</evidence>
<dbReference type="Proteomes" id="UP000005113">
    <property type="component" value="Unassembled WGS sequence"/>
</dbReference>
<dbReference type="EMBL" id="JH719942">
    <property type="protein sequence ID" value="EJF52906.1"/>
    <property type="molecule type" value="Genomic_DNA"/>
</dbReference>
<evidence type="ECO:0000313" key="2">
    <source>
        <dbReference type="EMBL" id="EJF52906.1"/>
    </source>
</evidence>
<dbReference type="InterPro" id="IPR003615">
    <property type="entry name" value="HNH_nuc"/>
</dbReference>
<dbReference type="OrthoDB" id="67788at2"/>
<organism evidence="2 3">
    <name type="scientific">Saprospira grandis DSM 2844</name>
    <dbReference type="NCBI Taxonomy" id="694433"/>
    <lineage>
        <taxon>Bacteria</taxon>
        <taxon>Pseudomonadati</taxon>
        <taxon>Bacteroidota</taxon>
        <taxon>Saprospiria</taxon>
        <taxon>Saprospirales</taxon>
        <taxon>Saprospiraceae</taxon>
        <taxon>Saprospira</taxon>
    </lineage>
</organism>
<sequence length="253" mass="29375">MQEKRRKWSREETIIAFYYYCQIPFAKIVDKHPLVQACASLIGRKPSAVKMKLGNFGRLDPALKAQGISGLKNGAKLEEEIWNAFQENWEEMMAQTDELLSQQTTATGPLQQAPSSELGEDIWGWQKQRRKQGVFRKMVLSNYNYRCCLTGLSQLELLVASHIVPWARAKKERLNPQNGLCLNSLHDKAFDRGLISFDENYCLLLSEELEQEENSLWAKQFFLPYKEKRLILPHRFLPNPDFLAIHRKDIFKG</sequence>
<evidence type="ECO:0000313" key="3">
    <source>
        <dbReference type="Proteomes" id="UP000005113"/>
    </source>
</evidence>
<dbReference type="AlphaFoldDB" id="J0XV88"/>
<dbReference type="Pfam" id="PF13391">
    <property type="entry name" value="HNH_2"/>
    <property type="match status" value="1"/>
</dbReference>